<dbReference type="Gene3D" id="3.60.20.40">
    <property type="match status" value="1"/>
</dbReference>
<evidence type="ECO:0000256" key="9">
    <source>
        <dbReference type="PIRSR" id="PIRSR600101-1"/>
    </source>
</evidence>
<feature type="compositionally biased region" description="Basic and acidic residues" evidence="12">
    <location>
        <begin position="669"/>
        <end position="682"/>
    </location>
</feature>
<evidence type="ECO:0000256" key="5">
    <source>
        <dbReference type="ARBA" id="ARBA00022801"/>
    </source>
</evidence>
<dbReference type="InterPro" id="IPR043137">
    <property type="entry name" value="GGT_ssub_C"/>
</dbReference>
<dbReference type="EMBL" id="RIAX01000008">
    <property type="protein sequence ID" value="RNF38964.1"/>
    <property type="molecule type" value="Genomic_DNA"/>
</dbReference>
<gene>
    <name evidence="13" type="primary">ggt</name>
    <name evidence="13" type="ORF">EEX84_11250</name>
</gene>
<evidence type="ECO:0000256" key="10">
    <source>
        <dbReference type="PIRSR" id="PIRSR600101-2"/>
    </source>
</evidence>
<dbReference type="InterPro" id="IPR000101">
    <property type="entry name" value="GGT_peptidase"/>
</dbReference>
<dbReference type="Gene3D" id="1.10.246.130">
    <property type="match status" value="1"/>
</dbReference>
<feature type="binding site" evidence="10">
    <location>
        <position position="533"/>
    </location>
    <ligand>
        <name>L-glutamate</name>
        <dbReference type="ChEBI" id="CHEBI:29985"/>
    </ligand>
</feature>
<dbReference type="GO" id="GO:0006750">
    <property type="term" value="P:glutathione biosynthetic process"/>
    <property type="evidence" value="ECO:0007669"/>
    <property type="project" value="UniProtKB-KW"/>
</dbReference>
<dbReference type="PANTHER" id="PTHR43199">
    <property type="entry name" value="GLUTATHIONE HYDROLASE"/>
    <property type="match status" value="1"/>
</dbReference>
<dbReference type="InterPro" id="IPR029055">
    <property type="entry name" value="Ntn_hydrolases_N"/>
</dbReference>
<evidence type="ECO:0000256" key="6">
    <source>
        <dbReference type="ARBA" id="ARBA00023145"/>
    </source>
</evidence>
<keyword evidence="5 11" id="KW-0378">Hydrolase</keyword>
<keyword evidence="6 11" id="KW-0865">Zymogen</keyword>
<dbReference type="Pfam" id="PF01019">
    <property type="entry name" value="G_glu_transpept"/>
    <property type="match status" value="1"/>
</dbReference>
<evidence type="ECO:0000256" key="2">
    <source>
        <dbReference type="ARBA" id="ARBA00001089"/>
    </source>
</evidence>
<feature type="binding site" evidence="10">
    <location>
        <position position="574"/>
    </location>
    <ligand>
        <name>L-glutamate</name>
        <dbReference type="ChEBI" id="CHEBI:29985"/>
    </ligand>
</feature>
<comment type="subunit">
    <text evidence="11">This enzyme consists of two polypeptide chains, which are synthesized in precursor form from a single polypeptide.</text>
</comment>
<evidence type="ECO:0000313" key="13">
    <source>
        <dbReference type="EMBL" id="RNF38964.1"/>
    </source>
</evidence>
<dbReference type="EC" id="2.3.2.2" evidence="11"/>
<dbReference type="AlphaFoldDB" id="A0A3M8P6Z2"/>
<comment type="catalytic activity">
    <reaction evidence="8 11">
        <text>an N-terminal (5-L-glutamyl)-[peptide] + an alpha-amino acid = 5-L-glutamyl amino acid + an N-terminal L-alpha-aminoacyl-[peptide]</text>
        <dbReference type="Rhea" id="RHEA:23904"/>
        <dbReference type="Rhea" id="RHEA-COMP:9780"/>
        <dbReference type="Rhea" id="RHEA-COMP:9795"/>
        <dbReference type="ChEBI" id="CHEBI:77644"/>
        <dbReference type="ChEBI" id="CHEBI:78597"/>
        <dbReference type="ChEBI" id="CHEBI:78599"/>
        <dbReference type="ChEBI" id="CHEBI:78608"/>
        <dbReference type="EC" id="2.3.2.2"/>
    </reaction>
</comment>
<keyword evidence="7 11" id="KW-0012">Acyltransferase</keyword>
<evidence type="ECO:0000256" key="3">
    <source>
        <dbReference type="ARBA" id="ARBA00009381"/>
    </source>
</evidence>
<keyword evidence="11" id="KW-0317">Glutathione biosynthesis</keyword>
<sequence length="682" mass="76384">METCRGTGNPIPHHHSARHDLRRFEFMDDGFLGAYPSPVYPYRHFLSIRTASETGEIEKLRETWMFRRSFVPSESYLLEKLIFNLPQLGYTPKEEHNKPPDKLTRGEGSMGLQEIFNNQHPDKLAAHRKSDSGKYGMAASAIKEATDAGKKILEEGGNAIDAIIAIQLALSAVEGMNTGIAAGGFLVYYDNQNNKTEVIHGHSKSPEAVTPQLFVDENGEVIPFEKRSVHAMSVGVPGMMKTLKVAHERHGTMKLTQLIDPAIKLAENDYLVNSLWERTLNLFKDRLGEEARKIFVPNGQPLKEGDRVRQPDLAKTLRIIQEQGFDAVYEGEIADAIVETIQQQGGLMTKQDLKNYEVRIEEPLWGSYKNFDLAFPPPPNGGGFIVAQLLKLLEPLNLSKHDPHSWKKYHLIAEAMRLALADRQAYIEDPDVMDIPMEGLLHPDYLEERRNLISFERRMGDVNCGDPWQYEEREPEVRNRKAPSHETGYETTHFTAVDRWGNVASCTSSIERIFGSGIMVPGYGFLLNNDLTDFNPEPGSINQPNADKYPVSSKAPTIVFHEGKPFFTLGSPGAATIVASVLQVLLNVLEYEMDLEDAIAEPRIYNTPDLSVEWQDGIEEDVLKKLAELGYKPDDSFKEVTADERIGDVQAILFNPETGDMYGAADAPRPGDAEGLDKPPKK</sequence>
<comment type="similarity">
    <text evidence="3 11">Belongs to the gamma-glutamyltransferase family.</text>
</comment>
<accession>A0A3M8P6Z2</accession>
<comment type="catalytic activity">
    <reaction evidence="2 11">
        <text>glutathione + H2O = L-cysteinylglycine + L-glutamate</text>
        <dbReference type="Rhea" id="RHEA:28807"/>
        <dbReference type="ChEBI" id="CHEBI:15377"/>
        <dbReference type="ChEBI" id="CHEBI:29985"/>
        <dbReference type="ChEBI" id="CHEBI:57925"/>
        <dbReference type="ChEBI" id="CHEBI:61694"/>
        <dbReference type="EC" id="3.4.19.13"/>
    </reaction>
</comment>
<comment type="catalytic activity">
    <reaction evidence="1 11">
        <text>an S-substituted glutathione + H2O = an S-substituted L-cysteinylglycine + L-glutamate</text>
        <dbReference type="Rhea" id="RHEA:59468"/>
        <dbReference type="ChEBI" id="CHEBI:15377"/>
        <dbReference type="ChEBI" id="CHEBI:29985"/>
        <dbReference type="ChEBI" id="CHEBI:90779"/>
        <dbReference type="ChEBI" id="CHEBI:143103"/>
        <dbReference type="EC" id="3.4.19.13"/>
    </reaction>
</comment>
<evidence type="ECO:0000256" key="11">
    <source>
        <dbReference type="RuleBase" id="RU368036"/>
    </source>
</evidence>
<evidence type="ECO:0000313" key="14">
    <source>
        <dbReference type="Proteomes" id="UP000275473"/>
    </source>
</evidence>
<dbReference type="GO" id="GO:0006751">
    <property type="term" value="P:glutathione catabolic process"/>
    <property type="evidence" value="ECO:0007669"/>
    <property type="project" value="UniProtKB-UniRule"/>
</dbReference>
<feature type="active site" description="Nucleophile" evidence="9">
    <location>
        <position position="491"/>
    </location>
</feature>
<evidence type="ECO:0000256" key="1">
    <source>
        <dbReference type="ARBA" id="ARBA00001049"/>
    </source>
</evidence>
<evidence type="ECO:0000256" key="7">
    <source>
        <dbReference type="ARBA" id="ARBA00023315"/>
    </source>
</evidence>
<reference evidence="13 14" key="1">
    <citation type="journal article" date="2018" name="Int. J. Syst. Evol. Microbiol.">
        <title>Planococcus salinus sp. nov., a moderately halophilic bacterium isolated from a saline-alkali soil.</title>
        <authorList>
            <person name="Gan L."/>
        </authorList>
    </citation>
    <scope>NUCLEOTIDE SEQUENCE [LARGE SCALE GENOMIC DNA]</scope>
    <source>
        <strain evidence="13 14">LCB217</strain>
    </source>
</reference>
<dbReference type="InterPro" id="IPR043138">
    <property type="entry name" value="GGT_lsub"/>
</dbReference>
<dbReference type="UniPathway" id="UPA00204"/>
<evidence type="ECO:0000256" key="12">
    <source>
        <dbReference type="SAM" id="MobiDB-lite"/>
    </source>
</evidence>
<keyword evidence="14" id="KW-1185">Reference proteome</keyword>
<dbReference type="NCBIfam" id="TIGR00066">
    <property type="entry name" value="g_glut_trans"/>
    <property type="match status" value="1"/>
</dbReference>
<organism evidence="13 14">
    <name type="scientific">Planococcus salinus</name>
    <dbReference type="NCBI Taxonomy" id="1848460"/>
    <lineage>
        <taxon>Bacteria</taxon>
        <taxon>Bacillati</taxon>
        <taxon>Bacillota</taxon>
        <taxon>Bacilli</taxon>
        <taxon>Bacillales</taxon>
        <taxon>Caryophanaceae</taxon>
        <taxon>Planococcus</taxon>
    </lineage>
</organism>
<comment type="pathway">
    <text evidence="11">Sulfur metabolism; glutathione metabolism.</text>
</comment>
<dbReference type="SUPFAM" id="SSF56235">
    <property type="entry name" value="N-terminal nucleophile aminohydrolases (Ntn hydrolases)"/>
    <property type="match status" value="1"/>
</dbReference>
<feature type="binding site" evidence="10">
    <location>
        <begin position="552"/>
        <end position="553"/>
    </location>
    <ligand>
        <name>L-glutamate</name>
        <dbReference type="ChEBI" id="CHEBI:29985"/>
    </ligand>
</feature>
<dbReference type="PANTHER" id="PTHR43199:SF1">
    <property type="entry name" value="GLUTATHIONE HYDROLASE PROENZYME"/>
    <property type="match status" value="1"/>
</dbReference>
<feature type="region of interest" description="Disordered" evidence="12">
    <location>
        <begin position="659"/>
        <end position="682"/>
    </location>
</feature>
<name>A0A3M8P6Z2_9BACL</name>
<comment type="PTM">
    <text evidence="11">Cleaved by autocatalysis into a large and a small subunit.</text>
</comment>
<dbReference type="Proteomes" id="UP000275473">
    <property type="component" value="Unassembled WGS sequence"/>
</dbReference>
<dbReference type="PRINTS" id="PR01210">
    <property type="entry name" value="GGTRANSPTASE"/>
</dbReference>
<dbReference type="GO" id="GO:0036374">
    <property type="term" value="F:glutathione hydrolase activity"/>
    <property type="evidence" value="ECO:0007669"/>
    <property type="project" value="UniProtKB-UniRule"/>
</dbReference>
<comment type="caution">
    <text evidence="13">The sequence shown here is derived from an EMBL/GenBank/DDBJ whole genome shotgun (WGS) entry which is preliminary data.</text>
</comment>
<evidence type="ECO:0000256" key="8">
    <source>
        <dbReference type="ARBA" id="ARBA00047417"/>
    </source>
</evidence>
<dbReference type="EC" id="3.4.19.13" evidence="11"/>
<keyword evidence="4 11" id="KW-0808">Transferase</keyword>
<evidence type="ECO:0000256" key="4">
    <source>
        <dbReference type="ARBA" id="ARBA00022679"/>
    </source>
</evidence>
<proteinExistence type="inferred from homology"/>
<protein>
    <recommendedName>
        <fullName evidence="11">Glutathione hydrolase proenzyme</fullName>
        <ecNumber evidence="11">2.3.2.2</ecNumber>
        <ecNumber evidence="11">3.4.19.13</ecNumber>
    </recommendedName>
    <component>
        <recommendedName>
            <fullName evidence="11">Glutathione hydrolase large chain</fullName>
        </recommendedName>
    </component>
    <component>
        <recommendedName>
            <fullName evidence="11">Glutathione hydrolase small chain</fullName>
        </recommendedName>
    </component>
</protein>
<dbReference type="GO" id="GO:0103068">
    <property type="term" value="F:leukotriene C4 gamma-glutamyl transferase activity"/>
    <property type="evidence" value="ECO:0007669"/>
    <property type="project" value="UniProtKB-EC"/>
</dbReference>
<dbReference type="InterPro" id="IPR051792">
    <property type="entry name" value="GGT_bact"/>
</dbReference>